<dbReference type="PANTHER" id="PTHR39966:SF1">
    <property type="entry name" value="HEMERYTHRIN-LIKE DOMAIN-CONTAINING PROTEIN"/>
    <property type="match status" value="1"/>
</dbReference>
<dbReference type="EMBL" id="JBIHSN010000002">
    <property type="protein sequence ID" value="MFH0264488.1"/>
    <property type="molecule type" value="Genomic_DNA"/>
</dbReference>
<comment type="caution">
    <text evidence="2">The sequence shown here is derived from an EMBL/GenBank/DDBJ whole genome shotgun (WGS) entry which is preliminary data.</text>
</comment>
<dbReference type="PANTHER" id="PTHR39966">
    <property type="entry name" value="BLL2471 PROTEIN-RELATED"/>
    <property type="match status" value="1"/>
</dbReference>
<accession>A0ABW7ISC4</accession>
<sequence>MLGDIISREHSYMVRLLVILDQKLNLLKQDKSINYLIINDIVTYLHRHSEQAHHPKEDLIYHYFLEHYGENQSIANLAYEHQCLSEVTQEFASLLEMVLQDAVVPHDVFREHLGEFIHQQKKHLDFEEREILPLLKRHFTQQDWEQVEALWGDEDNDPLFGQSIDKEYQRLSEYMKAE</sequence>
<reference evidence="2 3" key="1">
    <citation type="submission" date="2024-10" db="EMBL/GenBank/DDBJ databases">
        <authorList>
            <person name="Yibar A."/>
            <person name="Saticioglu I.B."/>
            <person name="Duman M."/>
            <person name="Ajmi N."/>
            <person name="Gurler F."/>
            <person name="Ay H."/>
            <person name="Onuk E."/>
            <person name="Guler S."/>
            <person name="Romalde J.L."/>
        </authorList>
    </citation>
    <scope>NUCLEOTIDE SEQUENCE [LARGE SCALE GENOMIC DNA]</scope>
    <source>
        <strain evidence="2 3">14-MA-B</strain>
    </source>
</reference>
<evidence type="ECO:0000259" key="1">
    <source>
        <dbReference type="Pfam" id="PF01814"/>
    </source>
</evidence>
<proteinExistence type="predicted"/>
<evidence type="ECO:0000313" key="3">
    <source>
        <dbReference type="Proteomes" id="UP001607151"/>
    </source>
</evidence>
<keyword evidence="3" id="KW-1185">Reference proteome</keyword>
<evidence type="ECO:0000313" key="2">
    <source>
        <dbReference type="EMBL" id="MFH0264488.1"/>
    </source>
</evidence>
<dbReference type="InterPro" id="IPR012312">
    <property type="entry name" value="Hemerythrin-like"/>
</dbReference>
<dbReference type="RefSeq" id="WP_089139161.1">
    <property type="nucleotide sequence ID" value="NZ_AP018685.1"/>
</dbReference>
<dbReference type="Pfam" id="PF01814">
    <property type="entry name" value="Hemerythrin"/>
    <property type="match status" value="1"/>
</dbReference>
<feature type="domain" description="Hemerythrin-like" evidence="1">
    <location>
        <begin position="4"/>
        <end position="135"/>
    </location>
</feature>
<name>A0ABW7ISC4_9VIBR</name>
<dbReference type="Gene3D" id="1.20.120.520">
    <property type="entry name" value="nmb1532 protein domain like"/>
    <property type="match status" value="1"/>
</dbReference>
<gene>
    <name evidence="2" type="ORF">ACGRQ9_03040</name>
</gene>
<organism evidence="2 3">
    <name type="scientific">Vibrio rumoiensis</name>
    <dbReference type="NCBI Taxonomy" id="76258"/>
    <lineage>
        <taxon>Bacteria</taxon>
        <taxon>Pseudomonadati</taxon>
        <taxon>Pseudomonadota</taxon>
        <taxon>Gammaproteobacteria</taxon>
        <taxon>Vibrionales</taxon>
        <taxon>Vibrionaceae</taxon>
        <taxon>Vibrio</taxon>
    </lineage>
</organism>
<protein>
    <submittedName>
        <fullName evidence="2">Hemerythrin domain-containing protein</fullName>
    </submittedName>
</protein>
<dbReference type="Proteomes" id="UP001607151">
    <property type="component" value="Unassembled WGS sequence"/>
</dbReference>